<dbReference type="Proteomes" id="UP000323011">
    <property type="component" value="Unassembled WGS sequence"/>
</dbReference>
<dbReference type="EMBL" id="VLTN01000017">
    <property type="protein sequence ID" value="KAA0153190.1"/>
    <property type="molecule type" value="Genomic_DNA"/>
</dbReference>
<dbReference type="Gene3D" id="6.10.140.1040">
    <property type="match status" value="1"/>
</dbReference>
<protein>
    <submittedName>
        <fullName evidence="2">Uncharacterized protein</fullName>
    </submittedName>
</protein>
<accession>A0A5A8CM52</accession>
<evidence type="ECO:0000256" key="1">
    <source>
        <dbReference type="SAM" id="MobiDB-lite"/>
    </source>
</evidence>
<comment type="caution">
    <text evidence="2">The sequence shown here is derived from an EMBL/GenBank/DDBJ whole genome shotgun (WGS) entry which is preliminary data.</text>
</comment>
<feature type="region of interest" description="Disordered" evidence="1">
    <location>
        <begin position="166"/>
        <end position="249"/>
    </location>
</feature>
<gene>
    <name evidence="2" type="ORF">FNF29_03378</name>
</gene>
<sequence>MAAAANRFTALDESDDEEVAPRIAPSAGHHNTGDGKRVRHNATRGAAKGRSFDRHSATRPVFGKDDSTKAVTRAAAAAPSAKAAVAEAEKAEGVADATAATAGARSAEAAEEEVPDNSVTYEDYLKARKREGEAFEELAPAAVDTSSGDYKGKAFVSKTELADFSNPVGDAGLEGGRKQRRQRRRGDGRTDIGDFATSALGFGARGPRGEGRGGARTGFASRGGARAGGARAAAPAPAAFPGLGALGSK</sequence>
<feature type="compositionally biased region" description="Low complexity" evidence="1">
    <location>
        <begin position="217"/>
        <end position="249"/>
    </location>
</feature>
<feature type="region of interest" description="Disordered" evidence="1">
    <location>
        <begin position="1"/>
        <end position="68"/>
    </location>
</feature>
<dbReference type="AlphaFoldDB" id="A0A5A8CM52"/>
<proteinExistence type="predicted"/>
<reference evidence="2 3" key="1">
    <citation type="submission" date="2019-07" db="EMBL/GenBank/DDBJ databases">
        <title>Genomes of Cafeteria roenbergensis.</title>
        <authorList>
            <person name="Fischer M.G."/>
            <person name="Hackl T."/>
            <person name="Roman M."/>
        </authorList>
    </citation>
    <scope>NUCLEOTIDE SEQUENCE [LARGE SCALE GENOMIC DNA]</scope>
    <source>
        <strain evidence="2 3">BVI</strain>
    </source>
</reference>
<keyword evidence="3" id="KW-1185">Reference proteome</keyword>
<evidence type="ECO:0000313" key="2">
    <source>
        <dbReference type="EMBL" id="KAA0153190.1"/>
    </source>
</evidence>
<organism evidence="2 3">
    <name type="scientific">Cafeteria roenbergensis</name>
    <name type="common">Marine flagellate</name>
    <dbReference type="NCBI Taxonomy" id="33653"/>
    <lineage>
        <taxon>Eukaryota</taxon>
        <taxon>Sar</taxon>
        <taxon>Stramenopiles</taxon>
        <taxon>Bigyra</taxon>
        <taxon>Opalozoa</taxon>
        <taxon>Bicosoecida</taxon>
        <taxon>Cafeteriaceae</taxon>
        <taxon>Cafeteria</taxon>
    </lineage>
</organism>
<evidence type="ECO:0000313" key="3">
    <source>
        <dbReference type="Proteomes" id="UP000323011"/>
    </source>
</evidence>
<name>A0A5A8CM52_CAFRO</name>
<feature type="compositionally biased region" description="Basic and acidic residues" evidence="1">
    <location>
        <begin position="50"/>
        <end position="68"/>
    </location>
</feature>